<keyword evidence="8" id="KW-1133">Transmembrane helix</keyword>
<dbReference type="InterPro" id="IPR036396">
    <property type="entry name" value="Cyt_P450_sf"/>
</dbReference>
<dbReference type="EMBL" id="JAGPNK010000013">
    <property type="protein sequence ID" value="KAH7309768.1"/>
    <property type="molecule type" value="Genomic_DNA"/>
</dbReference>
<keyword evidence="7" id="KW-0560">Oxidoreductase</keyword>
<dbReference type="GO" id="GO:0004497">
    <property type="term" value="F:monooxygenase activity"/>
    <property type="evidence" value="ECO:0007669"/>
    <property type="project" value="UniProtKB-KW"/>
</dbReference>
<accession>A0A8K0SMR1</accession>
<evidence type="ECO:0000313" key="10">
    <source>
        <dbReference type="Proteomes" id="UP000813444"/>
    </source>
</evidence>
<evidence type="ECO:0000256" key="7">
    <source>
        <dbReference type="RuleBase" id="RU000461"/>
    </source>
</evidence>
<dbReference type="PANTHER" id="PTHR24305:SF226">
    <property type="entry name" value="CYTOCHROME P450 MONOOXYGENASE"/>
    <property type="match status" value="1"/>
</dbReference>
<dbReference type="InterPro" id="IPR050121">
    <property type="entry name" value="Cytochrome_P450_monoxygenase"/>
</dbReference>
<dbReference type="InterPro" id="IPR001128">
    <property type="entry name" value="Cyt_P450"/>
</dbReference>
<organism evidence="9 10">
    <name type="scientific">Stachybotrys elegans</name>
    <dbReference type="NCBI Taxonomy" id="80388"/>
    <lineage>
        <taxon>Eukaryota</taxon>
        <taxon>Fungi</taxon>
        <taxon>Dikarya</taxon>
        <taxon>Ascomycota</taxon>
        <taxon>Pezizomycotina</taxon>
        <taxon>Sordariomycetes</taxon>
        <taxon>Hypocreomycetidae</taxon>
        <taxon>Hypocreales</taxon>
        <taxon>Stachybotryaceae</taxon>
        <taxon>Stachybotrys</taxon>
    </lineage>
</organism>
<dbReference type="AlphaFoldDB" id="A0A8K0SMR1"/>
<dbReference type="Pfam" id="PF00067">
    <property type="entry name" value="p450"/>
    <property type="match status" value="1"/>
</dbReference>
<evidence type="ECO:0000256" key="5">
    <source>
        <dbReference type="ARBA" id="ARBA00023004"/>
    </source>
</evidence>
<evidence type="ECO:0000256" key="3">
    <source>
        <dbReference type="ARBA" id="ARBA00022617"/>
    </source>
</evidence>
<dbReference type="Gene3D" id="1.10.630.10">
    <property type="entry name" value="Cytochrome P450"/>
    <property type="match status" value="1"/>
</dbReference>
<dbReference type="SUPFAM" id="SSF48264">
    <property type="entry name" value="Cytochrome P450"/>
    <property type="match status" value="1"/>
</dbReference>
<keyword evidence="5 6" id="KW-0408">Iron</keyword>
<dbReference type="PROSITE" id="PS00086">
    <property type="entry name" value="CYTOCHROME_P450"/>
    <property type="match status" value="1"/>
</dbReference>
<evidence type="ECO:0000256" key="6">
    <source>
        <dbReference type="PIRSR" id="PIRSR602401-1"/>
    </source>
</evidence>
<evidence type="ECO:0000256" key="2">
    <source>
        <dbReference type="ARBA" id="ARBA00004685"/>
    </source>
</evidence>
<dbReference type="PRINTS" id="PR00385">
    <property type="entry name" value="P450"/>
</dbReference>
<dbReference type="PANTHER" id="PTHR24305">
    <property type="entry name" value="CYTOCHROME P450"/>
    <property type="match status" value="1"/>
</dbReference>
<gene>
    <name evidence="9" type="ORF">B0I35DRAFT_86140</name>
</gene>
<keyword evidence="4 6" id="KW-0479">Metal-binding</keyword>
<comment type="cofactor">
    <cofactor evidence="1 6">
        <name>heme</name>
        <dbReference type="ChEBI" id="CHEBI:30413"/>
    </cofactor>
</comment>
<dbReference type="GO" id="GO:0020037">
    <property type="term" value="F:heme binding"/>
    <property type="evidence" value="ECO:0007669"/>
    <property type="project" value="InterPro"/>
</dbReference>
<reference evidence="9" key="1">
    <citation type="journal article" date="2021" name="Nat. Commun.">
        <title>Genetic determinants of endophytism in the Arabidopsis root mycobiome.</title>
        <authorList>
            <person name="Mesny F."/>
            <person name="Miyauchi S."/>
            <person name="Thiergart T."/>
            <person name="Pickel B."/>
            <person name="Atanasova L."/>
            <person name="Karlsson M."/>
            <person name="Huettel B."/>
            <person name="Barry K.W."/>
            <person name="Haridas S."/>
            <person name="Chen C."/>
            <person name="Bauer D."/>
            <person name="Andreopoulos W."/>
            <person name="Pangilinan J."/>
            <person name="LaButti K."/>
            <person name="Riley R."/>
            <person name="Lipzen A."/>
            <person name="Clum A."/>
            <person name="Drula E."/>
            <person name="Henrissat B."/>
            <person name="Kohler A."/>
            <person name="Grigoriev I.V."/>
            <person name="Martin F.M."/>
            <person name="Hacquard S."/>
        </authorList>
    </citation>
    <scope>NUCLEOTIDE SEQUENCE</scope>
    <source>
        <strain evidence="9">MPI-CAGE-CH-0235</strain>
    </source>
</reference>
<dbReference type="GO" id="GO:0016705">
    <property type="term" value="F:oxidoreductase activity, acting on paired donors, with incorporation or reduction of molecular oxygen"/>
    <property type="evidence" value="ECO:0007669"/>
    <property type="project" value="InterPro"/>
</dbReference>
<name>A0A8K0SMR1_9HYPO</name>
<dbReference type="Proteomes" id="UP000813444">
    <property type="component" value="Unassembled WGS sequence"/>
</dbReference>
<keyword evidence="3 6" id="KW-0349">Heme</keyword>
<evidence type="ECO:0000256" key="4">
    <source>
        <dbReference type="ARBA" id="ARBA00022723"/>
    </source>
</evidence>
<proteinExistence type="inferred from homology"/>
<keyword evidence="8" id="KW-0812">Transmembrane</keyword>
<evidence type="ECO:0000256" key="8">
    <source>
        <dbReference type="SAM" id="Phobius"/>
    </source>
</evidence>
<sequence>MITQRTPGIYGLFNVIDRQLHRAKRKLVAKVVSDQSIRKFEPTLLAEVDVFLHKLHHHATVDDGDAGVNMSMLFSHLTMDVMGHLAFAHPLSLQTETRFRFMIQGSAAANYYLNIAMQLSFLASLHILSYRWIRALLRGQNYFEALDQMIKTQLEKSDKSKQDLLFMTDTMRVNEDTEQAVKEIRSEAIFFLTAGSDTTTITLSALFFYLAQSPAAYQRLTQEVRSAFAQEEDIRSSPELSGCIFLRACIDEALRMNPPLPGTLWRQQVASASKTEPLVIDGHLIPAGTEVGVNAYALHHNEEYFPDPFTFHPERWLAEAGEGAANRSAFIPFSIGARSCAGKSMAYTEISLIVAKTLWHFDFELAAGGAGTLASSNWAGDPKDSRSPLQGDAVFPMLDHFTAAQDGPFLRFRQRKGLPCTR</sequence>
<dbReference type="InterPro" id="IPR002401">
    <property type="entry name" value="Cyt_P450_E_grp-I"/>
</dbReference>
<keyword evidence="8" id="KW-0472">Membrane</keyword>
<dbReference type="InterPro" id="IPR017972">
    <property type="entry name" value="Cyt_P450_CS"/>
</dbReference>
<comment type="similarity">
    <text evidence="7">Belongs to the cytochrome P450 family.</text>
</comment>
<dbReference type="OrthoDB" id="1470350at2759"/>
<feature type="transmembrane region" description="Helical" evidence="8">
    <location>
        <begin position="111"/>
        <end position="133"/>
    </location>
</feature>
<dbReference type="GO" id="GO:0005506">
    <property type="term" value="F:iron ion binding"/>
    <property type="evidence" value="ECO:0007669"/>
    <property type="project" value="InterPro"/>
</dbReference>
<keyword evidence="7" id="KW-0503">Monooxygenase</keyword>
<feature type="binding site" description="axial binding residue" evidence="6">
    <location>
        <position position="340"/>
    </location>
    <ligand>
        <name>heme</name>
        <dbReference type="ChEBI" id="CHEBI:30413"/>
    </ligand>
    <ligandPart>
        <name>Fe</name>
        <dbReference type="ChEBI" id="CHEBI:18248"/>
    </ligandPart>
</feature>
<dbReference type="PRINTS" id="PR00463">
    <property type="entry name" value="EP450I"/>
</dbReference>
<keyword evidence="10" id="KW-1185">Reference proteome</keyword>
<comment type="caution">
    <text evidence="9">The sequence shown here is derived from an EMBL/GenBank/DDBJ whole genome shotgun (WGS) entry which is preliminary data.</text>
</comment>
<protein>
    <submittedName>
        <fullName evidence="9">Cytochrome P450</fullName>
    </submittedName>
</protein>
<comment type="pathway">
    <text evidence="2">Mycotoxin biosynthesis.</text>
</comment>
<evidence type="ECO:0000313" key="9">
    <source>
        <dbReference type="EMBL" id="KAH7309768.1"/>
    </source>
</evidence>
<evidence type="ECO:0000256" key="1">
    <source>
        <dbReference type="ARBA" id="ARBA00001971"/>
    </source>
</evidence>